<dbReference type="EMBL" id="JAUZVY010000001">
    <property type="protein sequence ID" value="MDP4528134.1"/>
    <property type="molecule type" value="Genomic_DNA"/>
</dbReference>
<dbReference type="RefSeq" id="WP_305944286.1">
    <property type="nucleotide sequence ID" value="NZ_JAUZVY010000001.1"/>
</dbReference>
<accession>A0ABT9GMG3</accession>
<sequence length="362" mass="41072">MRKMELLYHNLLPHQASGHSLLCSRDHSIYRLDLASQRLRPVCHLPAKSPGLQGWLKNKVARSRLRQWLKPQLGIEHAIETSDGNIVMVYDRIYLYRPNQGNKIACVVASDHIANLVGPLRAGLASHPESGQVYFGEYLNNHSCPIRVIKVCPATATASICWEFSRDEIKHIHAIQYDRYRNRLWITTGDADQESAFYYTDDEFTTVHRFAGGDQSWRAISLLFYPDCIEWGMDAGKDAPADAINHIYRYHFETKAREQVATIGNPAYFTTPCADGSAILATTFEPGRQQDTPEQAALWRRSPEGDWQPLLALDYRDSQMATVGRYGMIYLPGGELPANQLLFTPINCVDSHLRCYRLSLTS</sequence>
<name>A0ABT9GMG3_9GAMM</name>
<proteinExistence type="predicted"/>
<comment type="caution">
    <text evidence="1">The sequence shown here is derived from an EMBL/GenBank/DDBJ whole genome shotgun (WGS) entry which is preliminary data.</text>
</comment>
<protein>
    <submittedName>
        <fullName evidence="1">Uncharacterized protein</fullName>
    </submittedName>
</protein>
<dbReference type="Proteomes" id="UP001236258">
    <property type="component" value="Unassembled WGS sequence"/>
</dbReference>
<reference evidence="1 2" key="1">
    <citation type="submission" date="2023-08" db="EMBL/GenBank/DDBJ databases">
        <authorList>
            <person name="Joshi A."/>
            <person name="Thite S."/>
        </authorList>
    </citation>
    <scope>NUCLEOTIDE SEQUENCE [LARGE SCALE GENOMIC DNA]</scope>
    <source>
        <strain evidence="1 2">1E1</strain>
    </source>
</reference>
<evidence type="ECO:0000313" key="1">
    <source>
        <dbReference type="EMBL" id="MDP4528134.1"/>
    </source>
</evidence>
<keyword evidence="2" id="KW-1185">Reference proteome</keyword>
<evidence type="ECO:0000313" key="2">
    <source>
        <dbReference type="Proteomes" id="UP001236258"/>
    </source>
</evidence>
<dbReference type="SUPFAM" id="SSF101898">
    <property type="entry name" value="NHL repeat"/>
    <property type="match status" value="1"/>
</dbReference>
<organism evidence="1 2">
    <name type="scientific">Alkalimonas delamerensis</name>
    <dbReference type="NCBI Taxonomy" id="265981"/>
    <lineage>
        <taxon>Bacteria</taxon>
        <taxon>Pseudomonadati</taxon>
        <taxon>Pseudomonadota</taxon>
        <taxon>Gammaproteobacteria</taxon>
        <taxon>Alkalimonas</taxon>
    </lineage>
</organism>
<gene>
    <name evidence="1" type="ORF">Q3O59_03700</name>
</gene>